<dbReference type="InParanoid" id="D7TS59"/>
<accession>D7TS59</accession>
<protein>
    <submittedName>
        <fullName evidence="1">Uncharacterized protein</fullName>
    </submittedName>
</protein>
<proteinExistence type="predicted"/>
<gene>
    <name evidence="1" type="ordered locus">VIT_05s0051g00370</name>
</gene>
<dbReference type="AlphaFoldDB" id="D7TS59"/>
<sequence length="37" mass="4463">MAVKWVWYEIVSTSDVVRMEPIELNYRTRHHACVQQS</sequence>
<dbReference type="HOGENOM" id="CLU_3352124_0_0_1"/>
<evidence type="ECO:0000313" key="2">
    <source>
        <dbReference type="Proteomes" id="UP000009183"/>
    </source>
</evidence>
<dbReference type="PaxDb" id="29760-VIT_05s0051g00370.t01"/>
<dbReference type="Proteomes" id="UP000009183">
    <property type="component" value="Chromosome 5"/>
</dbReference>
<organism evidence="1 2">
    <name type="scientific">Vitis vinifera</name>
    <name type="common">Grape</name>
    <dbReference type="NCBI Taxonomy" id="29760"/>
    <lineage>
        <taxon>Eukaryota</taxon>
        <taxon>Viridiplantae</taxon>
        <taxon>Streptophyta</taxon>
        <taxon>Embryophyta</taxon>
        <taxon>Tracheophyta</taxon>
        <taxon>Spermatophyta</taxon>
        <taxon>Magnoliopsida</taxon>
        <taxon>eudicotyledons</taxon>
        <taxon>Gunneridae</taxon>
        <taxon>Pentapetalae</taxon>
        <taxon>rosids</taxon>
        <taxon>Vitales</taxon>
        <taxon>Vitaceae</taxon>
        <taxon>Viteae</taxon>
        <taxon>Vitis</taxon>
    </lineage>
</organism>
<evidence type="ECO:0000313" key="1">
    <source>
        <dbReference type="EMBL" id="CBI33331.3"/>
    </source>
</evidence>
<keyword evidence="2" id="KW-1185">Reference proteome</keyword>
<dbReference type="EMBL" id="FN596241">
    <property type="protein sequence ID" value="CBI33331.3"/>
    <property type="molecule type" value="Genomic_DNA"/>
</dbReference>
<reference evidence="2" key="1">
    <citation type="journal article" date="2007" name="Nature">
        <title>The grapevine genome sequence suggests ancestral hexaploidization in major angiosperm phyla.</title>
        <authorList>
            <consortium name="The French-Italian Public Consortium for Grapevine Genome Characterization."/>
            <person name="Jaillon O."/>
            <person name="Aury J.-M."/>
            <person name="Noel B."/>
            <person name="Policriti A."/>
            <person name="Clepet C."/>
            <person name="Casagrande A."/>
            <person name="Choisne N."/>
            <person name="Aubourg S."/>
            <person name="Vitulo N."/>
            <person name="Jubin C."/>
            <person name="Vezzi A."/>
            <person name="Legeai F."/>
            <person name="Hugueney P."/>
            <person name="Dasilva C."/>
            <person name="Horner D."/>
            <person name="Mica E."/>
            <person name="Jublot D."/>
            <person name="Poulain J."/>
            <person name="Bruyere C."/>
            <person name="Billault A."/>
            <person name="Segurens B."/>
            <person name="Gouyvenoux M."/>
            <person name="Ugarte E."/>
            <person name="Cattonaro F."/>
            <person name="Anthouard V."/>
            <person name="Vico V."/>
            <person name="Del Fabbro C."/>
            <person name="Alaux M."/>
            <person name="Di Gaspero G."/>
            <person name="Dumas V."/>
            <person name="Felice N."/>
            <person name="Paillard S."/>
            <person name="Juman I."/>
            <person name="Moroldo M."/>
            <person name="Scalabrin S."/>
            <person name="Canaguier A."/>
            <person name="Le Clainche I."/>
            <person name="Malacrida G."/>
            <person name="Durand E."/>
            <person name="Pesole G."/>
            <person name="Laucou V."/>
            <person name="Chatelet P."/>
            <person name="Merdinoglu D."/>
            <person name="Delledonne M."/>
            <person name="Pezzotti M."/>
            <person name="Lecharny A."/>
            <person name="Scarpelli C."/>
            <person name="Artiguenave F."/>
            <person name="Pe M.E."/>
            <person name="Valle G."/>
            <person name="Morgante M."/>
            <person name="Caboche M."/>
            <person name="Adam-Blondon A.-F."/>
            <person name="Weissenbach J."/>
            <person name="Quetier F."/>
            <person name="Wincker P."/>
        </authorList>
    </citation>
    <scope>NUCLEOTIDE SEQUENCE [LARGE SCALE GENOMIC DNA]</scope>
    <source>
        <strain evidence="2">cv. Pinot noir / PN40024</strain>
    </source>
</reference>
<name>D7TS59_VITVI</name>